<dbReference type="CDD" id="cd01347">
    <property type="entry name" value="ligand_gated_channel"/>
    <property type="match status" value="1"/>
</dbReference>
<evidence type="ECO:0000256" key="3">
    <source>
        <dbReference type="ARBA" id="ARBA00022448"/>
    </source>
</evidence>
<dbReference type="AlphaFoldDB" id="A0AAQ1KP41"/>
<keyword evidence="3 14" id="KW-0813">Transport</keyword>
<dbReference type="InterPro" id="IPR012910">
    <property type="entry name" value="Plug_dom"/>
</dbReference>
<sequence>MKAQRPRSTLKPLTLALLGALAGVANLPAQAAEPAAASLQSRYAFALAAQPLPQALSEFSRVTGLSVVYTEEAPYALQAPALRGQYSAAEALERLLAGSGLRFRPLDGRSVTLERIPADALSLDATTVSALANAEQSYQPAPFSSINRAGTALMETPQSIVTVPAQAIRDQRPRNLDDALNNISGVTQANTLGGTQDAVMKRGFGDNRDGSIMRDGLPSVLGRNLTATADHVEVLKGPASLLYGIQDPGGVVNVVSKKPQLEQYNAVTLRGSTYAHGKQGSGAQIDTTGGIGDTPLAYRLIVDHQDENYWRDFGQQRETLVAPSLAWFGEATTVTLGYEHREFKTPFDRGTAIDPRTNKPLDLPRTRRLDEPFNITEGRSDLTRLDIEHQLDEQWKARLAYGWTRETYDDNQARVTAVNSAKGTVTRRVDGTHGAVSSDSFATASLLGDVQLGGFRHELVLGMDSEKRKIYRADLIRSSRTNTLDYNDPVYGQVSPATDVSPGDSDQTDKLRSDSLFLQDSWHLDEHWILVAGGRYQMFDQYAGRGRPFKANTDLNGQKWVPRAGVVYRFDDQFSLYGSYTRSFKPNSTIAPLSTGQVIDSAIQPEEASSWEIGAKMDIPGRISGNLAFFDIRKRNVMVNQLDANGDTVVRTAGKVRSYGAELDLAGQLSERWSLLGSYAWLDAEVTEDPELEGNRLQNVAKQTASLSAVYDAGSLFGGDRLRLGSGARYVGKRAGDPANSFELPSYTVADAFASYDTQLGGHNVGFQFNVKNVFNREYYPSAANNLYVAVGEPRQFEVSTTVEF</sequence>
<dbReference type="NCBIfam" id="TIGR01783">
    <property type="entry name" value="TonB-siderophor"/>
    <property type="match status" value="1"/>
</dbReference>
<proteinExistence type="inferred from homology"/>
<accession>A0AAQ1KP41</accession>
<dbReference type="PANTHER" id="PTHR32552:SF85">
    <property type="entry name" value="BLL7968 PROTEIN"/>
    <property type="match status" value="1"/>
</dbReference>
<keyword evidence="8" id="KW-0408">Iron</keyword>
<dbReference type="GO" id="GO:0015344">
    <property type="term" value="F:siderophore uptake transmembrane transporter activity"/>
    <property type="evidence" value="ECO:0007669"/>
    <property type="project" value="TreeGrafter"/>
</dbReference>
<feature type="domain" description="Secretin/TonB short N-terminal" evidence="19">
    <location>
        <begin position="65"/>
        <end position="116"/>
    </location>
</feature>
<keyword evidence="11 14" id="KW-0472">Membrane</keyword>
<evidence type="ECO:0000256" key="5">
    <source>
        <dbReference type="ARBA" id="ARBA00022496"/>
    </source>
</evidence>
<evidence type="ECO:0000256" key="13">
    <source>
        <dbReference type="ARBA" id="ARBA00023237"/>
    </source>
</evidence>
<keyword evidence="10 16" id="KW-0798">TonB box</keyword>
<dbReference type="PANTHER" id="PTHR32552">
    <property type="entry name" value="FERRICHROME IRON RECEPTOR-RELATED"/>
    <property type="match status" value="1"/>
</dbReference>
<dbReference type="PROSITE" id="PS52016">
    <property type="entry name" value="TONB_DEPENDENT_REC_3"/>
    <property type="match status" value="1"/>
</dbReference>
<name>A0AAQ1KP41_9PSED</name>
<comment type="similarity">
    <text evidence="2 14 16">Belongs to the TonB-dependent receptor family.</text>
</comment>
<keyword evidence="12" id="KW-0675">Receptor</keyword>
<gene>
    <name evidence="20" type="ORF">SAMN05216577_15118</name>
</gene>
<keyword evidence="5" id="KW-0410">Iron transport</keyword>
<dbReference type="EMBL" id="FOLS01000051">
    <property type="protein sequence ID" value="SFD97448.1"/>
    <property type="molecule type" value="Genomic_DNA"/>
</dbReference>
<reference evidence="20 21" key="1">
    <citation type="submission" date="2016-10" db="EMBL/GenBank/DDBJ databases">
        <authorList>
            <person name="Varghese N."/>
            <person name="Submissions S."/>
        </authorList>
    </citation>
    <scope>NUCLEOTIDE SEQUENCE [LARGE SCALE GENOMIC DNA]</scope>
    <source>
        <strain evidence="20 21">LMG 18378</strain>
    </source>
</reference>
<evidence type="ECO:0000259" key="19">
    <source>
        <dbReference type="SMART" id="SM00965"/>
    </source>
</evidence>
<evidence type="ECO:0000256" key="8">
    <source>
        <dbReference type="ARBA" id="ARBA00023004"/>
    </source>
</evidence>
<feature type="short sequence motif" description="TonB C-terminal box" evidence="15">
    <location>
        <begin position="788"/>
        <end position="805"/>
    </location>
</feature>
<comment type="subcellular location">
    <subcellularLocation>
        <location evidence="1 14">Cell outer membrane</location>
        <topology evidence="1 14">Multi-pass membrane protein</topology>
    </subcellularLocation>
</comment>
<feature type="region of interest" description="Disordered" evidence="17">
    <location>
        <begin position="487"/>
        <end position="510"/>
    </location>
</feature>
<dbReference type="GO" id="GO:0038023">
    <property type="term" value="F:signaling receptor activity"/>
    <property type="evidence" value="ECO:0007669"/>
    <property type="project" value="InterPro"/>
</dbReference>
<keyword evidence="13 14" id="KW-0998">Cell outer membrane</keyword>
<dbReference type="GO" id="GO:0009279">
    <property type="term" value="C:cell outer membrane"/>
    <property type="evidence" value="ECO:0007669"/>
    <property type="project" value="UniProtKB-SubCell"/>
</dbReference>
<dbReference type="SUPFAM" id="SSF56935">
    <property type="entry name" value="Porins"/>
    <property type="match status" value="1"/>
</dbReference>
<protein>
    <submittedName>
        <fullName evidence="20">Iron complex outermembrane recepter protein</fullName>
    </submittedName>
</protein>
<evidence type="ECO:0000256" key="4">
    <source>
        <dbReference type="ARBA" id="ARBA00022452"/>
    </source>
</evidence>
<keyword evidence="7 18" id="KW-0732">Signal</keyword>
<evidence type="ECO:0000256" key="9">
    <source>
        <dbReference type="ARBA" id="ARBA00023065"/>
    </source>
</evidence>
<dbReference type="InterPro" id="IPR000531">
    <property type="entry name" value="Beta-barrel_TonB"/>
</dbReference>
<dbReference type="InterPro" id="IPR036942">
    <property type="entry name" value="Beta-barrel_TonB_sf"/>
</dbReference>
<evidence type="ECO:0000256" key="1">
    <source>
        <dbReference type="ARBA" id="ARBA00004571"/>
    </source>
</evidence>
<dbReference type="Gene3D" id="2.40.170.20">
    <property type="entry name" value="TonB-dependent receptor, beta-barrel domain"/>
    <property type="match status" value="1"/>
</dbReference>
<comment type="caution">
    <text evidence="20">The sequence shown here is derived from an EMBL/GenBank/DDBJ whole genome shotgun (WGS) entry which is preliminary data.</text>
</comment>
<dbReference type="InterPro" id="IPR011662">
    <property type="entry name" value="Secretin/TonB_short_N"/>
</dbReference>
<feature type="chain" id="PRO_5042910980" evidence="18">
    <location>
        <begin position="32"/>
        <end position="805"/>
    </location>
</feature>
<organism evidence="20 21">
    <name type="scientific">Pseudomonas citronellolis</name>
    <dbReference type="NCBI Taxonomy" id="53408"/>
    <lineage>
        <taxon>Bacteria</taxon>
        <taxon>Pseudomonadati</taxon>
        <taxon>Pseudomonadota</taxon>
        <taxon>Gammaproteobacteria</taxon>
        <taxon>Pseudomonadales</taxon>
        <taxon>Pseudomonadaceae</taxon>
        <taxon>Pseudomonas</taxon>
    </lineage>
</organism>
<dbReference type="Pfam" id="PF07660">
    <property type="entry name" value="STN"/>
    <property type="match status" value="1"/>
</dbReference>
<evidence type="ECO:0000256" key="14">
    <source>
        <dbReference type="PROSITE-ProRule" id="PRU01360"/>
    </source>
</evidence>
<evidence type="ECO:0000256" key="15">
    <source>
        <dbReference type="PROSITE-ProRule" id="PRU10144"/>
    </source>
</evidence>
<evidence type="ECO:0000313" key="21">
    <source>
        <dbReference type="Proteomes" id="UP000183385"/>
    </source>
</evidence>
<evidence type="ECO:0000256" key="16">
    <source>
        <dbReference type="RuleBase" id="RU003357"/>
    </source>
</evidence>
<evidence type="ECO:0000256" key="10">
    <source>
        <dbReference type="ARBA" id="ARBA00023077"/>
    </source>
</evidence>
<dbReference type="InterPro" id="IPR010105">
    <property type="entry name" value="TonB_sidphr_rcpt"/>
</dbReference>
<evidence type="ECO:0000256" key="18">
    <source>
        <dbReference type="SAM" id="SignalP"/>
    </source>
</evidence>
<evidence type="ECO:0000256" key="2">
    <source>
        <dbReference type="ARBA" id="ARBA00009810"/>
    </source>
</evidence>
<dbReference type="Gene3D" id="3.55.50.30">
    <property type="match status" value="1"/>
</dbReference>
<dbReference type="InterPro" id="IPR039426">
    <property type="entry name" value="TonB-dep_rcpt-like"/>
</dbReference>
<evidence type="ECO:0000313" key="20">
    <source>
        <dbReference type="EMBL" id="SFD97448.1"/>
    </source>
</evidence>
<dbReference type="Pfam" id="PF00593">
    <property type="entry name" value="TonB_dep_Rec_b-barrel"/>
    <property type="match status" value="1"/>
</dbReference>
<dbReference type="PROSITE" id="PS01156">
    <property type="entry name" value="TONB_DEPENDENT_REC_2"/>
    <property type="match status" value="1"/>
</dbReference>
<evidence type="ECO:0000256" key="12">
    <source>
        <dbReference type="ARBA" id="ARBA00023170"/>
    </source>
</evidence>
<keyword evidence="4 14" id="KW-1134">Transmembrane beta strand</keyword>
<keyword evidence="9" id="KW-0406">Ion transport</keyword>
<evidence type="ECO:0000256" key="7">
    <source>
        <dbReference type="ARBA" id="ARBA00022729"/>
    </source>
</evidence>
<dbReference type="Pfam" id="PF07715">
    <property type="entry name" value="Plug"/>
    <property type="match status" value="1"/>
</dbReference>
<evidence type="ECO:0000256" key="17">
    <source>
        <dbReference type="SAM" id="MobiDB-lite"/>
    </source>
</evidence>
<dbReference type="SMART" id="SM00965">
    <property type="entry name" value="STN"/>
    <property type="match status" value="1"/>
</dbReference>
<evidence type="ECO:0000256" key="11">
    <source>
        <dbReference type="ARBA" id="ARBA00023136"/>
    </source>
</evidence>
<keyword evidence="6 14" id="KW-0812">Transmembrane</keyword>
<dbReference type="Proteomes" id="UP000183385">
    <property type="component" value="Unassembled WGS sequence"/>
</dbReference>
<dbReference type="InterPro" id="IPR010917">
    <property type="entry name" value="TonB_rcpt_CS"/>
</dbReference>
<keyword evidence="21" id="KW-1185">Reference proteome</keyword>
<dbReference type="RefSeq" id="WP_074986102.1">
    <property type="nucleotide sequence ID" value="NZ_FOLS01000051.1"/>
</dbReference>
<feature type="signal peptide" evidence="18">
    <location>
        <begin position="1"/>
        <end position="31"/>
    </location>
</feature>
<dbReference type="GO" id="GO:0015891">
    <property type="term" value="P:siderophore transport"/>
    <property type="evidence" value="ECO:0007669"/>
    <property type="project" value="InterPro"/>
</dbReference>
<dbReference type="FunFam" id="2.40.170.20:FF:000005">
    <property type="entry name" value="TonB-dependent siderophore receptor"/>
    <property type="match status" value="1"/>
</dbReference>
<dbReference type="Gene3D" id="2.170.130.10">
    <property type="entry name" value="TonB-dependent receptor, plug domain"/>
    <property type="match status" value="1"/>
</dbReference>
<dbReference type="InterPro" id="IPR037066">
    <property type="entry name" value="Plug_dom_sf"/>
</dbReference>
<evidence type="ECO:0000256" key="6">
    <source>
        <dbReference type="ARBA" id="ARBA00022692"/>
    </source>
</evidence>